<evidence type="ECO:0000313" key="6">
    <source>
        <dbReference type="EMBL" id="OCL01567.1"/>
    </source>
</evidence>
<evidence type="ECO:0000313" key="7">
    <source>
        <dbReference type="Proteomes" id="UP000250140"/>
    </source>
</evidence>
<feature type="domain" description="PNPLA" evidence="5">
    <location>
        <begin position="9"/>
        <end position="207"/>
    </location>
</feature>
<dbReference type="InterPro" id="IPR002641">
    <property type="entry name" value="PNPLA_dom"/>
</dbReference>
<dbReference type="GO" id="GO:0047499">
    <property type="term" value="F:calcium-independent phospholipase A2 activity"/>
    <property type="evidence" value="ECO:0007669"/>
    <property type="project" value="TreeGrafter"/>
</dbReference>
<sequence length="334" mass="37012">MPGQDLNLLSLDGGGIRGLSCLYILQRLMETVNPDKPPKPCDYFDMMAGTSTGGLIAIMLGRLKMDIQQCIDAYREFSNRAFTRKKHIPLNIRGKICERFDSKELENAIKDVLVKQGYSEDELLKEPGASCRVFVCATSDGTSTIVPLRSYSSARGSSELYNTTKIWEAGRATSAASTFFDPISIGPSKQRFFDGATGANNPIRELWKEAKDVWSSAPLENNIGCIVSIGAGVPSMKKFGKDGLEIFQTLKRIATETEATARDFHQEHTDLDDTERYFRFNVPDGLAEVGLEEISESNTIVDGTQYYLAGELAHKQVKKCIKALGEREGLFDYT</sequence>
<keyword evidence="3 4" id="KW-0443">Lipid metabolism</keyword>
<dbReference type="PROSITE" id="PS51635">
    <property type="entry name" value="PNPLA"/>
    <property type="match status" value="1"/>
</dbReference>
<feature type="short sequence motif" description="GXSXG" evidence="4">
    <location>
        <begin position="49"/>
        <end position="53"/>
    </location>
</feature>
<gene>
    <name evidence="6" type="ORF">AOQ84DRAFT_427397</name>
</gene>
<evidence type="ECO:0000256" key="2">
    <source>
        <dbReference type="ARBA" id="ARBA00022963"/>
    </source>
</evidence>
<dbReference type="SUPFAM" id="SSF52151">
    <property type="entry name" value="FabD/lysophospholipase-like"/>
    <property type="match status" value="1"/>
</dbReference>
<accession>A0A8E2EMQ2</accession>
<dbReference type="GO" id="GO:0046486">
    <property type="term" value="P:glycerolipid metabolic process"/>
    <property type="evidence" value="ECO:0007669"/>
    <property type="project" value="UniProtKB-ARBA"/>
</dbReference>
<keyword evidence="2 4" id="KW-0442">Lipid degradation</keyword>
<dbReference type="AlphaFoldDB" id="A0A8E2EMQ2"/>
<evidence type="ECO:0000256" key="3">
    <source>
        <dbReference type="ARBA" id="ARBA00023098"/>
    </source>
</evidence>
<evidence type="ECO:0000259" key="5">
    <source>
        <dbReference type="PROSITE" id="PS51635"/>
    </source>
</evidence>
<feature type="short sequence motif" description="GXGXXG" evidence="4">
    <location>
        <begin position="13"/>
        <end position="18"/>
    </location>
</feature>
<feature type="short sequence motif" description="DGA/G" evidence="4">
    <location>
        <begin position="194"/>
        <end position="196"/>
    </location>
</feature>
<dbReference type="PANTHER" id="PTHR24185">
    <property type="entry name" value="CALCIUM-INDEPENDENT PHOSPHOLIPASE A2-GAMMA"/>
    <property type="match status" value="1"/>
</dbReference>
<dbReference type="Pfam" id="PF01734">
    <property type="entry name" value="Patatin"/>
    <property type="match status" value="1"/>
</dbReference>
<protein>
    <submittedName>
        <fullName evidence="6">FabD/lysophospholipase-like protein</fullName>
    </submittedName>
</protein>
<dbReference type="InterPro" id="IPR016035">
    <property type="entry name" value="Acyl_Trfase/lysoPLipase"/>
</dbReference>
<keyword evidence="7" id="KW-1185">Reference proteome</keyword>
<dbReference type="OrthoDB" id="6612291at2759"/>
<proteinExistence type="predicted"/>
<dbReference type="Gene3D" id="3.40.1090.10">
    <property type="entry name" value="Cytosolic phospholipase A2 catalytic domain"/>
    <property type="match status" value="1"/>
</dbReference>
<dbReference type="GO" id="GO:0016042">
    <property type="term" value="P:lipid catabolic process"/>
    <property type="evidence" value="ECO:0007669"/>
    <property type="project" value="UniProtKB-UniRule"/>
</dbReference>
<dbReference type="EMBL" id="KV751110">
    <property type="protein sequence ID" value="OCL01567.1"/>
    <property type="molecule type" value="Genomic_DNA"/>
</dbReference>
<dbReference type="PANTHER" id="PTHR24185:SF1">
    <property type="entry name" value="CALCIUM-INDEPENDENT PHOSPHOLIPASE A2-GAMMA"/>
    <property type="match status" value="1"/>
</dbReference>
<name>A0A8E2EMQ2_9PEZI</name>
<dbReference type="Proteomes" id="UP000250140">
    <property type="component" value="Unassembled WGS sequence"/>
</dbReference>
<evidence type="ECO:0000256" key="4">
    <source>
        <dbReference type="PROSITE-ProRule" id="PRU01161"/>
    </source>
</evidence>
<dbReference type="GO" id="GO:0019369">
    <property type="term" value="P:arachidonate metabolic process"/>
    <property type="evidence" value="ECO:0007669"/>
    <property type="project" value="TreeGrafter"/>
</dbReference>
<dbReference type="CDD" id="cd07216">
    <property type="entry name" value="Pat17_PNPLA8_PNPLA9_like3"/>
    <property type="match status" value="1"/>
</dbReference>
<evidence type="ECO:0000256" key="1">
    <source>
        <dbReference type="ARBA" id="ARBA00022801"/>
    </source>
</evidence>
<feature type="active site" description="Nucleophile" evidence="4">
    <location>
        <position position="51"/>
    </location>
</feature>
<keyword evidence="1 4" id="KW-0378">Hydrolase</keyword>
<dbReference type="GO" id="GO:0016020">
    <property type="term" value="C:membrane"/>
    <property type="evidence" value="ECO:0007669"/>
    <property type="project" value="TreeGrafter"/>
</dbReference>
<organism evidence="6 7">
    <name type="scientific">Glonium stellatum</name>
    <dbReference type="NCBI Taxonomy" id="574774"/>
    <lineage>
        <taxon>Eukaryota</taxon>
        <taxon>Fungi</taxon>
        <taxon>Dikarya</taxon>
        <taxon>Ascomycota</taxon>
        <taxon>Pezizomycotina</taxon>
        <taxon>Dothideomycetes</taxon>
        <taxon>Pleosporomycetidae</taxon>
        <taxon>Gloniales</taxon>
        <taxon>Gloniaceae</taxon>
        <taxon>Glonium</taxon>
    </lineage>
</organism>
<reference evidence="6 7" key="1">
    <citation type="journal article" date="2016" name="Nat. Commun.">
        <title>Ectomycorrhizal ecology is imprinted in the genome of the dominant symbiotic fungus Cenococcum geophilum.</title>
        <authorList>
            <consortium name="DOE Joint Genome Institute"/>
            <person name="Peter M."/>
            <person name="Kohler A."/>
            <person name="Ohm R.A."/>
            <person name="Kuo A."/>
            <person name="Krutzmann J."/>
            <person name="Morin E."/>
            <person name="Arend M."/>
            <person name="Barry K.W."/>
            <person name="Binder M."/>
            <person name="Choi C."/>
            <person name="Clum A."/>
            <person name="Copeland A."/>
            <person name="Grisel N."/>
            <person name="Haridas S."/>
            <person name="Kipfer T."/>
            <person name="LaButti K."/>
            <person name="Lindquist E."/>
            <person name="Lipzen A."/>
            <person name="Maire R."/>
            <person name="Meier B."/>
            <person name="Mihaltcheva S."/>
            <person name="Molinier V."/>
            <person name="Murat C."/>
            <person name="Poggeler S."/>
            <person name="Quandt C.A."/>
            <person name="Sperisen C."/>
            <person name="Tritt A."/>
            <person name="Tisserant E."/>
            <person name="Crous P.W."/>
            <person name="Henrissat B."/>
            <person name="Nehls U."/>
            <person name="Egli S."/>
            <person name="Spatafora J.W."/>
            <person name="Grigoriev I.V."/>
            <person name="Martin F.M."/>
        </authorList>
    </citation>
    <scope>NUCLEOTIDE SEQUENCE [LARGE SCALE GENOMIC DNA]</scope>
    <source>
        <strain evidence="6 7">CBS 207.34</strain>
    </source>
</reference>
<feature type="active site" description="Proton acceptor" evidence="4">
    <location>
        <position position="194"/>
    </location>
</feature>